<feature type="compositionally biased region" description="Basic and acidic residues" evidence="1">
    <location>
        <begin position="24"/>
        <end position="34"/>
    </location>
</feature>
<reference evidence="2 3" key="1">
    <citation type="submission" date="2024-02" db="EMBL/GenBank/DDBJ databases">
        <title>Discinaceae phylogenomics.</title>
        <authorList>
            <person name="Dirks A.C."/>
            <person name="James T.Y."/>
        </authorList>
    </citation>
    <scope>NUCLEOTIDE SEQUENCE [LARGE SCALE GENOMIC DNA]</scope>
    <source>
        <strain evidence="2 3">ACD0624</strain>
    </source>
</reference>
<sequence length="371" mass="41402">METASMHSPTLDSKSLPNKSGSLHRGDPRTPRFHVDAFHSPFELSSRPIPGSHSSLPRSLVAHEDIVISPTGMPSSFSALRESAHSLSLRIGRSPGPSPRPVPSSTSTFFRTTLDRNPSLTIRRAPNGASLPKDLESLRFDEYSSPQETGQRHHRRRRTGSLSDAVSQRDVQTDDMMFPVTVDDIHLCDEKHCSNHHHRQSSSSIVSIKCDKSDDDGDSIYGMDHIEGDIETSIPMAPMAPLMLVPLIDRPVEMAELLDHRANKRWVNLVKHSVGDEKYKNQCLPLWTGTSRSRCPDIAWLRRSKDLLITKSCGGNKDGRLWSEFCDMVGWSENDINLDDDDSHRRPSVSPRRGSQDGSGSPQMLCIVEEE</sequence>
<evidence type="ECO:0000313" key="3">
    <source>
        <dbReference type="Proteomes" id="UP001447188"/>
    </source>
</evidence>
<evidence type="ECO:0000256" key="1">
    <source>
        <dbReference type="SAM" id="MobiDB-lite"/>
    </source>
</evidence>
<proteinExistence type="predicted"/>
<keyword evidence="3" id="KW-1185">Reference proteome</keyword>
<dbReference type="Proteomes" id="UP001447188">
    <property type="component" value="Unassembled WGS sequence"/>
</dbReference>
<feature type="compositionally biased region" description="Basic and acidic residues" evidence="1">
    <location>
        <begin position="133"/>
        <end position="142"/>
    </location>
</feature>
<feature type="region of interest" description="Disordered" evidence="1">
    <location>
        <begin position="1"/>
        <end position="34"/>
    </location>
</feature>
<feature type="compositionally biased region" description="Polar residues" evidence="1">
    <location>
        <begin position="109"/>
        <end position="120"/>
    </location>
</feature>
<comment type="caution">
    <text evidence="2">The sequence shown here is derived from an EMBL/GenBank/DDBJ whole genome shotgun (WGS) entry which is preliminary data.</text>
</comment>
<name>A0ABR3GX11_9PEZI</name>
<feature type="region of interest" description="Disordered" evidence="1">
    <location>
        <begin position="91"/>
        <end position="168"/>
    </location>
</feature>
<evidence type="ECO:0000313" key="2">
    <source>
        <dbReference type="EMBL" id="KAL0640487.1"/>
    </source>
</evidence>
<gene>
    <name evidence="2" type="ORF">Q9L58_000458</name>
</gene>
<organism evidence="2 3">
    <name type="scientific">Discina gigas</name>
    <dbReference type="NCBI Taxonomy" id="1032678"/>
    <lineage>
        <taxon>Eukaryota</taxon>
        <taxon>Fungi</taxon>
        <taxon>Dikarya</taxon>
        <taxon>Ascomycota</taxon>
        <taxon>Pezizomycotina</taxon>
        <taxon>Pezizomycetes</taxon>
        <taxon>Pezizales</taxon>
        <taxon>Discinaceae</taxon>
        <taxon>Discina</taxon>
    </lineage>
</organism>
<accession>A0ABR3GX11</accession>
<feature type="region of interest" description="Disordered" evidence="1">
    <location>
        <begin position="337"/>
        <end position="371"/>
    </location>
</feature>
<protein>
    <submittedName>
        <fullName evidence="2">Uncharacterized protein</fullName>
    </submittedName>
</protein>
<feature type="compositionally biased region" description="Polar residues" evidence="1">
    <location>
        <begin position="1"/>
        <end position="21"/>
    </location>
</feature>
<dbReference type="EMBL" id="JBBBZM010000003">
    <property type="protein sequence ID" value="KAL0640487.1"/>
    <property type="molecule type" value="Genomic_DNA"/>
</dbReference>